<name>A0AAX4NHX5_9ARCH</name>
<sequence length="255" mass="29261">MPGELIDRIMDYAQSRSSFAEARFMDIRNNRVSYRNGEFDGISSSHELGYAVRVVNRSIGMAYFNDDSWDTAKENIDVAVRRSMVEGKNRIFTGKPIKDRWKSDQIKKIQDMPMEEKIAIVRDYDRIMERFEAKIRINVVADRNIRSHYLNSVGSDIEGDISRVFYFYLMGVTENGEFEQSTEEYGSTSGYEYLDTLHLPERIENDVESLKQSSLAPRITPGKFDVIVGPEISGIVAHESCGHPTEYDRIIGREG</sequence>
<dbReference type="EMBL" id="CP133772">
    <property type="protein sequence ID" value="WYY00798.1"/>
    <property type="molecule type" value="Genomic_DNA"/>
</dbReference>
<dbReference type="InterPro" id="IPR035068">
    <property type="entry name" value="TldD/PmbA_N"/>
</dbReference>
<keyword evidence="3" id="KW-0482">Metalloprotease</keyword>
<gene>
    <name evidence="6" type="ORF">OXIME_001382</name>
</gene>
<dbReference type="RefSeq" id="WP_393971127.1">
    <property type="nucleotide sequence ID" value="NZ_CP133772.1"/>
</dbReference>
<accession>A0AAX4NHX5</accession>
<dbReference type="Pfam" id="PF01523">
    <property type="entry name" value="PmbA_TldD_1st"/>
    <property type="match status" value="1"/>
</dbReference>
<keyword evidence="1" id="KW-0645">Protease</keyword>
<evidence type="ECO:0000259" key="5">
    <source>
        <dbReference type="Pfam" id="PF19290"/>
    </source>
</evidence>
<dbReference type="GO" id="GO:0008237">
    <property type="term" value="F:metallopeptidase activity"/>
    <property type="evidence" value="ECO:0007669"/>
    <property type="project" value="UniProtKB-KW"/>
</dbReference>
<evidence type="ECO:0000256" key="3">
    <source>
        <dbReference type="ARBA" id="ARBA00023049"/>
    </source>
</evidence>
<evidence type="ECO:0000313" key="6">
    <source>
        <dbReference type="EMBL" id="WYY00798.1"/>
    </source>
</evidence>
<dbReference type="PANTHER" id="PTHR30624">
    <property type="entry name" value="UNCHARACTERIZED PROTEIN TLDD AND PMBA"/>
    <property type="match status" value="1"/>
</dbReference>
<dbReference type="InterPro" id="IPR036059">
    <property type="entry name" value="TldD/PmbA_sf"/>
</dbReference>
<dbReference type="Proteomes" id="UP001451606">
    <property type="component" value="Chromosome"/>
</dbReference>
<keyword evidence="7" id="KW-1185">Reference proteome</keyword>
<dbReference type="AlphaFoldDB" id="A0AAX4NHX5"/>
<dbReference type="SUPFAM" id="SSF111283">
    <property type="entry name" value="Putative modulator of DNA gyrase, PmbA/TldD"/>
    <property type="match status" value="1"/>
</dbReference>
<evidence type="ECO:0008006" key="8">
    <source>
        <dbReference type="Google" id="ProtNLM"/>
    </source>
</evidence>
<keyword evidence="2" id="KW-0378">Hydrolase</keyword>
<evidence type="ECO:0000259" key="4">
    <source>
        <dbReference type="Pfam" id="PF01523"/>
    </source>
</evidence>
<feature type="domain" description="Metalloprotease TldD/E N-terminal" evidence="4">
    <location>
        <begin position="20"/>
        <end position="83"/>
    </location>
</feature>
<dbReference type="PANTHER" id="PTHR30624:SF11">
    <property type="entry name" value="ZINC-DEPENDENT PROTEASE, TLDD_PMBA FAMILY"/>
    <property type="match status" value="1"/>
</dbReference>
<protein>
    <recommendedName>
        <fullName evidence="8">TldD/PmbA family protein</fullName>
    </recommendedName>
</protein>
<dbReference type="GO" id="GO:0005829">
    <property type="term" value="C:cytosol"/>
    <property type="evidence" value="ECO:0007669"/>
    <property type="project" value="TreeGrafter"/>
</dbReference>
<dbReference type="KEGG" id="omr:OXIME_001382"/>
<feature type="domain" description="Metalloprotease TldD/E central" evidence="5">
    <location>
        <begin position="108"/>
        <end position="196"/>
    </location>
</feature>
<evidence type="ECO:0000256" key="1">
    <source>
        <dbReference type="ARBA" id="ARBA00022670"/>
    </source>
</evidence>
<dbReference type="Gene3D" id="3.30.2290.10">
    <property type="entry name" value="PmbA/TldD superfamily"/>
    <property type="match status" value="1"/>
</dbReference>
<dbReference type="InterPro" id="IPR002510">
    <property type="entry name" value="Metalloprtase-TldD/E_N"/>
</dbReference>
<evidence type="ECO:0000256" key="2">
    <source>
        <dbReference type="ARBA" id="ARBA00022801"/>
    </source>
</evidence>
<dbReference type="Pfam" id="PF19290">
    <property type="entry name" value="PmbA_TldD_2nd"/>
    <property type="match status" value="1"/>
</dbReference>
<dbReference type="GeneID" id="95968119"/>
<dbReference type="InterPro" id="IPR051463">
    <property type="entry name" value="Peptidase_U62_metallo"/>
</dbReference>
<dbReference type="GO" id="GO:0006508">
    <property type="term" value="P:proteolysis"/>
    <property type="evidence" value="ECO:0007669"/>
    <property type="project" value="UniProtKB-KW"/>
</dbReference>
<reference evidence="6 7" key="1">
    <citation type="submission" date="2023-09" db="EMBL/GenBank/DDBJ databases">
        <authorList>
            <person name="Golyshina O.V."/>
            <person name="Lunev E.A."/>
            <person name="Bargiela R."/>
            <person name="Gaines M.C."/>
            <person name="Daum B."/>
            <person name="Bale N.J."/>
            <person name="Koenen M."/>
            <person name="Sinninghe Damst J.S."/>
            <person name="Yakimov M."/>
            <person name="Golyshin P.N."/>
        </authorList>
    </citation>
    <scope>NUCLEOTIDE SEQUENCE [LARGE SCALE GENOMIC DNA]</scope>
    <source>
        <strain evidence="6 7">M1</strain>
    </source>
</reference>
<proteinExistence type="predicted"/>
<organism evidence="6 7">
    <name type="scientific">Oxyplasma meridianum</name>
    <dbReference type="NCBI Taxonomy" id="3073602"/>
    <lineage>
        <taxon>Archaea</taxon>
        <taxon>Methanobacteriati</taxon>
        <taxon>Thermoplasmatota</taxon>
        <taxon>Thermoplasmata</taxon>
        <taxon>Thermoplasmatales</taxon>
        <taxon>Thermoplasmataceae</taxon>
        <taxon>Oxyplasma</taxon>
    </lineage>
</organism>
<dbReference type="InterPro" id="IPR045570">
    <property type="entry name" value="Metalloprtase-TldD/E_cen_dom"/>
</dbReference>
<evidence type="ECO:0000313" key="7">
    <source>
        <dbReference type="Proteomes" id="UP001451606"/>
    </source>
</evidence>